<dbReference type="Pfam" id="PF13639">
    <property type="entry name" value="zf-RING_2"/>
    <property type="match status" value="1"/>
</dbReference>
<evidence type="ECO:0000256" key="1">
    <source>
        <dbReference type="ARBA" id="ARBA00004167"/>
    </source>
</evidence>
<sequence length="402" mass="44792">MAIASSFTDRINIISALLLFVCVANFVNCSFYDDEQQTEKYTEAVLNITFCGRLGEKCKIKPFDGKGKFGSNSPKRNEKGWLYTLMGNNVNGCNVFNVAVDRKPWIALIKRGVCNFKDKIINARNHNATAVVIYDNKDSDEVVQMSHVGADTIVAVSIKRNLGVELADALVNRTKAVYVEISVGETISKKRWQVNPTSVLFVSVSFIVLMVISLAWLVFYYVQRFRYVHARDKTEKRLTSAAKKAIAKLPTRTVNKKTEDDESDNCAVCLDGYKAGDVVRILPCQHEFHKLCIDPWLVEHRTCPMCKLNILKELGLPSVEESRTLAVEVGTSELPDEDHRTAADNPGVVMNEIEPSVSERRPSSDGSESSSVSESGRVLRVSAEVNWERDSSSSTSNLVEIP</sequence>
<evidence type="ECO:0000256" key="3">
    <source>
        <dbReference type="ARBA" id="ARBA00022723"/>
    </source>
</evidence>
<dbReference type="OMA" id="HEGVCAC"/>
<dbReference type="EMBL" id="RCHS01004107">
    <property type="protein sequence ID" value="RMX37511.1"/>
    <property type="molecule type" value="Genomic_DNA"/>
</dbReference>
<dbReference type="FunFam" id="3.30.40.10:FF:000009">
    <property type="entry name" value="E3 ubiquitin-protein ligase RNF130"/>
    <property type="match status" value="1"/>
</dbReference>
<feature type="region of interest" description="Disordered" evidence="9">
    <location>
        <begin position="354"/>
        <end position="377"/>
    </location>
</feature>
<keyword evidence="6 10" id="KW-1133">Transmembrane helix</keyword>
<evidence type="ECO:0000256" key="2">
    <source>
        <dbReference type="ARBA" id="ARBA00022692"/>
    </source>
</evidence>
<name>A0A3M6T836_POCDA</name>
<keyword evidence="5" id="KW-0862">Zinc</keyword>
<dbReference type="InterPro" id="IPR013083">
    <property type="entry name" value="Znf_RING/FYVE/PHD"/>
</dbReference>
<dbReference type="Gene3D" id="3.50.30.30">
    <property type="match status" value="1"/>
</dbReference>
<organism evidence="12 13">
    <name type="scientific">Pocillopora damicornis</name>
    <name type="common">Cauliflower coral</name>
    <name type="synonym">Millepora damicornis</name>
    <dbReference type="NCBI Taxonomy" id="46731"/>
    <lineage>
        <taxon>Eukaryota</taxon>
        <taxon>Metazoa</taxon>
        <taxon>Cnidaria</taxon>
        <taxon>Anthozoa</taxon>
        <taxon>Hexacorallia</taxon>
        <taxon>Scleractinia</taxon>
        <taxon>Astrocoeniina</taxon>
        <taxon>Pocilloporidae</taxon>
        <taxon>Pocillopora</taxon>
    </lineage>
</organism>
<dbReference type="Gene3D" id="3.30.40.10">
    <property type="entry name" value="Zinc/RING finger domain, C3HC4 (zinc finger)"/>
    <property type="match status" value="1"/>
</dbReference>
<evidence type="ECO:0000256" key="6">
    <source>
        <dbReference type="ARBA" id="ARBA00022989"/>
    </source>
</evidence>
<dbReference type="PANTHER" id="PTHR46539:SF23">
    <property type="entry name" value="RING-TYPE DOMAIN-CONTAINING PROTEIN"/>
    <property type="match status" value="1"/>
</dbReference>
<dbReference type="InterPro" id="IPR001841">
    <property type="entry name" value="Znf_RING"/>
</dbReference>
<feature type="compositionally biased region" description="Low complexity" evidence="9">
    <location>
        <begin position="364"/>
        <end position="377"/>
    </location>
</feature>
<dbReference type="InterPro" id="IPR046450">
    <property type="entry name" value="PA_dom_sf"/>
</dbReference>
<dbReference type="GO" id="GO:0016020">
    <property type="term" value="C:membrane"/>
    <property type="evidence" value="ECO:0007669"/>
    <property type="project" value="UniProtKB-SubCell"/>
</dbReference>
<feature type="region of interest" description="Disordered" evidence="9">
    <location>
        <begin position="330"/>
        <end position="349"/>
    </location>
</feature>
<keyword evidence="3" id="KW-0479">Metal-binding</keyword>
<dbReference type="PROSITE" id="PS50089">
    <property type="entry name" value="ZF_RING_2"/>
    <property type="match status" value="1"/>
</dbReference>
<keyword evidence="2 10" id="KW-0812">Transmembrane</keyword>
<evidence type="ECO:0000256" key="7">
    <source>
        <dbReference type="ARBA" id="ARBA00023136"/>
    </source>
</evidence>
<keyword evidence="4 8" id="KW-0863">Zinc-finger</keyword>
<dbReference type="Pfam" id="PF02225">
    <property type="entry name" value="PA"/>
    <property type="match status" value="1"/>
</dbReference>
<proteinExistence type="predicted"/>
<comment type="subcellular location">
    <subcellularLocation>
        <location evidence="1">Membrane</location>
        <topology evidence="1">Single-pass membrane protein</topology>
    </subcellularLocation>
</comment>
<comment type="caution">
    <text evidence="12">The sequence shown here is derived from an EMBL/GenBank/DDBJ whole genome shotgun (WGS) entry which is preliminary data.</text>
</comment>
<dbReference type="STRING" id="46731.A0A3M6T836"/>
<keyword evidence="13" id="KW-1185">Reference proteome</keyword>
<dbReference type="SMART" id="SM00184">
    <property type="entry name" value="RING"/>
    <property type="match status" value="1"/>
</dbReference>
<evidence type="ECO:0000256" key="9">
    <source>
        <dbReference type="SAM" id="MobiDB-lite"/>
    </source>
</evidence>
<evidence type="ECO:0000256" key="10">
    <source>
        <dbReference type="SAM" id="Phobius"/>
    </source>
</evidence>
<dbReference type="OrthoDB" id="5357315at2759"/>
<reference evidence="12 13" key="1">
    <citation type="journal article" date="2018" name="Sci. Rep.">
        <title>Comparative analysis of the Pocillopora damicornis genome highlights role of immune system in coral evolution.</title>
        <authorList>
            <person name="Cunning R."/>
            <person name="Bay R.A."/>
            <person name="Gillette P."/>
            <person name="Baker A.C."/>
            <person name="Traylor-Knowles N."/>
        </authorList>
    </citation>
    <scope>NUCLEOTIDE SEQUENCE [LARGE SCALE GENOMIC DNA]</scope>
    <source>
        <strain evidence="12">RSMAS</strain>
        <tissue evidence="12">Whole animal</tissue>
    </source>
</reference>
<dbReference type="SUPFAM" id="SSF52025">
    <property type="entry name" value="PA domain"/>
    <property type="match status" value="1"/>
</dbReference>
<evidence type="ECO:0000256" key="5">
    <source>
        <dbReference type="ARBA" id="ARBA00022833"/>
    </source>
</evidence>
<protein>
    <recommendedName>
        <fullName evidence="11">RING-type domain-containing protein</fullName>
    </recommendedName>
</protein>
<feature type="domain" description="RING-type" evidence="11">
    <location>
        <begin position="266"/>
        <end position="307"/>
    </location>
</feature>
<evidence type="ECO:0000313" key="12">
    <source>
        <dbReference type="EMBL" id="RMX37511.1"/>
    </source>
</evidence>
<dbReference type="GO" id="GO:0008270">
    <property type="term" value="F:zinc ion binding"/>
    <property type="evidence" value="ECO:0007669"/>
    <property type="project" value="UniProtKB-KW"/>
</dbReference>
<dbReference type="CDD" id="cd16668">
    <property type="entry name" value="RING-H2_RNF130-like"/>
    <property type="match status" value="1"/>
</dbReference>
<feature type="transmembrane region" description="Helical" evidence="10">
    <location>
        <begin position="199"/>
        <end position="222"/>
    </location>
</feature>
<evidence type="ECO:0000256" key="8">
    <source>
        <dbReference type="PROSITE-ProRule" id="PRU00175"/>
    </source>
</evidence>
<dbReference type="AlphaFoldDB" id="A0A3M6T836"/>
<accession>A0A3M6T836</accession>
<dbReference type="SUPFAM" id="SSF57850">
    <property type="entry name" value="RING/U-box"/>
    <property type="match status" value="1"/>
</dbReference>
<dbReference type="Proteomes" id="UP000275408">
    <property type="component" value="Unassembled WGS sequence"/>
</dbReference>
<keyword evidence="7 10" id="KW-0472">Membrane</keyword>
<evidence type="ECO:0000256" key="4">
    <source>
        <dbReference type="ARBA" id="ARBA00022771"/>
    </source>
</evidence>
<evidence type="ECO:0000259" key="11">
    <source>
        <dbReference type="PROSITE" id="PS50089"/>
    </source>
</evidence>
<dbReference type="InterPro" id="IPR003137">
    <property type="entry name" value="PA_domain"/>
</dbReference>
<gene>
    <name evidence="12" type="ORF">pdam_00012824</name>
</gene>
<dbReference type="PANTHER" id="PTHR46539">
    <property type="entry name" value="E3 UBIQUITIN-PROTEIN LIGASE ATL42"/>
    <property type="match status" value="1"/>
</dbReference>
<evidence type="ECO:0000313" key="13">
    <source>
        <dbReference type="Proteomes" id="UP000275408"/>
    </source>
</evidence>